<reference evidence="2" key="1">
    <citation type="submission" date="2018-07" db="EMBL/GenBank/DDBJ databases">
        <title>Annotation of Aphanomyces astaci genome assembly.</title>
        <authorList>
            <person name="Studholme D.J."/>
        </authorList>
    </citation>
    <scope>NUCLEOTIDE SEQUENCE [LARGE SCALE GENOMIC DNA]</scope>
    <source>
        <strain evidence="2">Pc</strain>
    </source>
</reference>
<evidence type="ECO:0000313" key="2">
    <source>
        <dbReference type="EMBL" id="RQM30910.1"/>
    </source>
</evidence>
<name>A0A3R7ZMP6_APHAT</name>
<dbReference type="EMBL" id="MZMZ02000422">
    <property type="protein sequence ID" value="RQM30910.1"/>
    <property type="molecule type" value="Genomic_DNA"/>
</dbReference>
<protein>
    <submittedName>
        <fullName evidence="2">Uncharacterized protein</fullName>
    </submittedName>
</protein>
<evidence type="ECO:0000256" key="1">
    <source>
        <dbReference type="SAM" id="MobiDB-lite"/>
    </source>
</evidence>
<comment type="caution">
    <text evidence="2">The sequence shown here is derived from an EMBL/GenBank/DDBJ whole genome shotgun (WGS) entry which is preliminary data.</text>
</comment>
<dbReference type="AlphaFoldDB" id="A0A3R7ZMP6"/>
<gene>
    <name evidence="2" type="ORF">B5M09_009456</name>
</gene>
<evidence type="ECO:0000313" key="3">
    <source>
        <dbReference type="Proteomes" id="UP000284702"/>
    </source>
</evidence>
<accession>A0A3R7ZMP6</accession>
<feature type="region of interest" description="Disordered" evidence="1">
    <location>
        <begin position="52"/>
        <end position="76"/>
    </location>
</feature>
<organism evidence="2 3">
    <name type="scientific">Aphanomyces astaci</name>
    <name type="common">Crayfish plague agent</name>
    <dbReference type="NCBI Taxonomy" id="112090"/>
    <lineage>
        <taxon>Eukaryota</taxon>
        <taxon>Sar</taxon>
        <taxon>Stramenopiles</taxon>
        <taxon>Oomycota</taxon>
        <taxon>Saprolegniomycetes</taxon>
        <taxon>Saprolegniales</taxon>
        <taxon>Verrucalvaceae</taxon>
        <taxon>Aphanomyces</taxon>
    </lineage>
</organism>
<dbReference type="Proteomes" id="UP000284702">
    <property type="component" value="Unassembled WGS sequence"/>
</dbReference>
<sequence length="76" mass="8008">MYTLTLSHEGLFEVPRLVQLGGDVGGSSVQQVHDVGGDGGVDCRLVVAQGDAPFDAAHPPPDESLDESRGMFRSRA</sequence>
<proteinExistence type="predicted"/>
<keyword evidence="3" id="KW-1185">Reference proteome</keyword>